<dbReference type="InterPro" id="IPR011127">
    <property type="entry name" value="Dala_Dala_lig_N"/>
</dbReference>
<keyword evidence="16" id="KW-1185">Reference proteome</keyword>
<sequence length="302" mass="32600">MKTKLIGVLMGGVSSERGISLRSGKNVAAALVSKGYRVQEIDIVSQDCQAQLRNIDVAYNILHGAFGEDGGVQKILEELQIPYTGSGISASQNCLHKVKTKRILEKNSLLTPRYQTLNTLSEVNFLAPCVVKAVSEGSSIGVSIVKNQNELLPVVEKALSVYREIFIEEFISGAEVTVGVLPVNGALTALPILELRPKNEFYDFAAKYTPGGTEFILPAELPPEVAAKTQELARQAYLALNCAGAARVDFVVRERQTPYILEINTNPGMTAQSDLPAAAKAYGLEFPELVEMILLSAAAGKY</sequence>
<evidence type="ECO:0000256" key="5">
    <source>
        <dbReference type="ARBA" id="ARBA00022741"/>
    </source>
</evidence>
<feature type="active site" evidence="11">
    <location>
        <position position="273"/>
    </location>
</feature>
<comment type="pathway">
    <text evidence="10">Cell wall biogenesis; peptidoglycan biosynthesis.</text>
</comment>
<dbReference type="GO" id="GO:0046872">
    <property type="term" value="F:metal ion binding"/>
    <property type="evidence" value="ECO:0007669"/>
    <property type="project" value="UniProtKB-KW"/>
</dbReference>
<keyword evidence="7 10" id="KW-0133">Cell shape</keyword>
<evidence type="ECO:0000313" key="16">
    <source>
        <dbReference type="Proteomes" id="UP000269352"/>
    </source>
</evidence>
<dbReference type="InterPro" id="IPR005905">
    <property type="entry name" value="D_ala_D_ala"/>
</dbReference>
<dbReference type="NCBIfam" id="TIGR01205">
    <property type="entry name" value="D_ala_D_alaTIGR"/>
    <property type="match status" value="1"/>
</dbReference>
<feature type="binding site" evidence="12">
    <location>
        <position position="249"/>
    </location>
    <ligand>
        <name>Mg(2+)</name>
        <dbReference type="ChEBI" id="CHEBI:18420"/>
        <label>1</label>
    </ligand>
</feature>
<name>A0A388T8G3_TERA1</name>
<evidence type="ECO:0000259" key="14">
    <source>
        <dbReference type="PROSITE" id="PS50975"/>
    </source>
</evidence>
<dbReference type="SUPFAM" id="SSF52440">
    <property type="entry name" value="PreATP-grasp domain"/>
    <property type="match status" value="1"/>
</dbReference>
<evidence type="ECO:0000256" key="11">
    <source>
        <dbReference type="PIRSR" id="PIRSR039102-1"/>
    </source>
</evidence>
<dbReference type="InterPro" id="IPR011095">
    <property type="entry name" value="Dala_Dala_lig_C"/>
</dbReference>
<keyword evidence="9 10" id="KW-0961">Cell wall biogenesis/degradation</keyword>
<dbReference type="GO" id="GO:0008716">
    <property type="term" value="F:D-alanine-D-alanine ligase activity"/>
    <property type="evidence" value="ECO:0007669"/>
    <property type="project" value="UniProtKB-UniRule"/>
</dbReference>
<dbReference type="Gene3D" id="3.40.50.20">
    <property type="match status" value="1"/>
</dbReference>
<dbReference type="GO" id="GO:0009252">
    <property type="term" value="P:peptidoglycan biosynthetic process"/>
    <property type="evidence" value="ECO:0007669"/>
    <property type="project" value="UniProtKB-UniRule"/>
</dbReference>
<dbReference type="PIRSF" id="PIRSF039102">
    <property type="entry name" value="Ddl/VanB"/>
    <property type="match status" value="1"/>
</dbReference>
<feature type="binding site" evidence="12">
    <location>
        <position position="264"/>
    </location>
    <ligand>
        <name>Mg(2+)</name>
        <dbReference type="ChEBI" id="CHEBI:18420"/>
        <label>2</label>
    </ligand>
</feature>
<dbReference type="Proteomes" id="UP000269352">
    <property type="component" value="Unassembled WGS sequence"/>
</dbReference>
<comment type="caution">
    <text evidence="15">The sequence shown here is derived from an EMBL/GenBank/DDBJ whole genome shotgun (WGS) entry which is preliminary data.</text>
</comment>
<comment type="catalytic activity">
    <reaction evidence="10">
        <text>2 D-alanine + ATP = D-alanyl-D-alanine + ADP + phosphate + H(+)</text>
        <dbReference type="Rhea" id="RHEA:11224"/>
        <dbReference type="ChEBI" id="CHEBI:15378"/>
        <dbReference type="ChEBI" id="CHEBI:30616"/>
        <dbReference type="ChEBI" id="CHEBI:43474"/>
        <dbReference type="ChEBI" id="CHEBI:57416"/>
        <dbReference type="ChEBI" id="CHEBI:57822"/>
        <dbReference type="ChEBI" id="CHEBI:456216"/>
        <dbReference type="EC" id="6.3.2.4"/>
    </reaction>
</comment>
<dbReference type="InterPro" id="IPR016185">
    <property type="entry name" value="PreATP-grasp_dom_sf"/>
</dbReference>
<feature type="domain" description="ATP-grasp" evidence="14">
    <location>
        <begin position="101"/>
        <end position="295"/>
    </location>
</feature>
<evidence type="ECO:0000256" key="1">
    <source>
        <dbReference type="ARBA" id="ARBA00004496"/>
    </source>
</evidence>
<keyword evidence="3 10" id="KW-0963">Cytoplasm</keyword>
<keyword evidence="8 10" id="KW-0573">Peptidoglycan synthesis</keyword>
<evidence type="ECO:0000256" key="3">
    <source>
        <dbReference type="ARBA" id="ARBA00022490"/>
    </source>
</evidence>
<comment type="function">
    <text evidence="10">Cell wall formation.</text>
</comment>
<keyword evidence="12" id="KW-0460">Magnesium</keyword>
<dbReference type="AlphaFoldDB" id="A0A388T8G3"/>
<dbReference type="InterPro" id="IPR000291">
    <property type="entry name" value="D-Ala_lig_Van_CS"/>
</dbReference>
<keyword evidence="4 10" id="KW-0436">Ligase</keyword>
<evidence type="ECO:0000256" key="13">
    <source>
        <dbReference type="PROSITE-ProRule" id="PRU00409"/>
    </source>
</evidence>
<keyword evidence="12" id="KW-0479">Metal-binding</keyword>
<dbReference type="GO" id="GO:0071555">
    <property type="term" value="P:cell wall organization"/>
    <property type="evidence" value="ECO:0007669"/>
    <property type="project" value="UniProtKB-KW"/>
</dbReference>
<evidence type="ECO:0000256" key="9">
    <source>
        <dbReference type="ARBA" id="ARBA00023316"/>
    </source>
</evidence>
<dbReference type="PANTHER" id="PTHR23132">
    <property type="entry name" value="D-ALANINE--D-ALANINE LIGASE"/>
    <property type="match status" value="1"/>
</dbReference>
<dbReference type="Gene3D" id="3.30.470.20">
    <property type="entry name" value="ATP-grasp fold, B domain"/>
    <property type="match status" value="1"/>
</dbReference>
<evidence type="ECO:0000256" key="6">
    <source>
        <dbReference type="ARBA" id="ARBA00022840"/>
    </source>
</evidence>
<dbReference type="EC" id="6.3.2.4" evidence="10"/>
<gene>
    <name evidence="10 15" type="primary">ddl</name>
    <name evidence="15" type="ORF">NO1_0373</name>
</gene>
<keyword evidence="12" id="KW-0464">Manganese</keyword>
<dbReference type="InterPro" id="IPR013815">
    <property type="entry name" value="ATP_grasp_subdomain_1"/>
</dbReference>
<keyword evidence="6 13" id="KW-0067">ATP-binding</keyword>
<feature type="binding site" evidence="12">
    <location>
        <position position="262"/>
    </location>
    <ligand>
        <name>Mg(2+)</name>
        <dbReference type="ChEBI" id="CHEBI:18420"/>
        <label>2</label>
    </ligand>
</feature>
<evidence type="ECO:0000256" key="12">
    <source>
        <dbReference type="PIRSR" id="PIRSR039102-3"/>
    </source>
</evidence>
<dbReference type="HAMAP" id="MF_00047">
    <property type="entry name" value="Dala_Dala_lig"/>
    <property type="match status" value="1"/>
</dbReference>
<feature type="active site" evidence="11">
    <location>
        <position position="16"/>
    </location>
</feature>
<feature type="active site" evidence="11">
    <location>
        <position position="138"/>
    </location>
</feature>
<dbReference type="PANTHER" id="PTHR23132:SF23">
    <property type="entry name" value="D-ALANINE--D-ALANINE LIGASE B"/>
    <property type="match status" value="1"/>
</dbReference>
<evidence type="ECO:0000256" key="7">
    <source>
        <dbReference type="ARBA" id="ARBA00022960"/>
    </source>
</evidence>
<dbReference type="GO" id="GO:0005524">
    <property type="term" value="F:ATP binding"/>
    <property type="evidence" value="ECO:0007669"/>
    <property type="project" value="UniProtKB-UniRule"/>
</dbReference>
<dbReference type="Gene3D" id="3.30.1490.20">
    <property type="entry name" value="ATP-grasp fold, A domain"/>
    <property type="match status" value="1"/>
</dbReference>
<dbReference type="GO" id="GO:0005737">
    <property type="term" value="C:cytoplasm"/>
    <property type="evidence" value="ECO:0007669"/>
    <property type="project" value="UniProtKB-SubCell"/>
</dbReference>
<dbReference type="UniPathway" id="UPA00219"/>
<evidence type="ECO:0000313" key="15">
    <source>
        <dbReference type="EMBL" id="GBR72916.1"/>
    </source>
</evidence>
<comment type="subcellular location">
    <subcellularLocation>
        <location evidence="1 10">Cytoplasm</location>
    </subcellularLocation>
</comment>
<feature type="binding site" evidence="12">
    <location>
        <position position="262"/>
    </location>
    <ligand>
        <name>Mg(2+)</name>
        <dbReference type="ChEBI" id="CHEBI:18420"/>
        <label>1</label>
    </ligand>
</feature>
<dbReference type="InterPro" id="IPR011761">
    <property type="entry name" value="ATP-grasp"/>
</dbReference>
<evidence type="ECO:0000256" key="2">
    <source>
        <dbReference type="ARBA" id="ARBA00010871"/>
    </source>
</evidence>
<evidence type="ECO:0000256" key="4">
    <source>
        <dbReference type="ARBA" id="ARBA00022598"/>
    </source>
</evidence>
<proteinExistence type="inferred from homology"/>
<reference evidence="15 16" key="1">
    <citation type="journal article" date="2019" name="ISME J.">
        <title>Genome analyses of uncultured TG2/ZB3 bacteria in 'Margulisbacteria' specifically attached to ectosymbiotic spirochetes of protists in the termite gut.</title>
        <authorList>
            <person name="Utami Y.D."/>
            <person name="Kuwahara H."/>
            <person name="Igai K."/>
            <person name="Murakami T."/>
            <person name="Sugaya K."/>
            <person name="Morikawa T."/>
            <person name="Nagura Y."/>
            <person name="Yuki M."/>
            <person name="Deevong P."/>
            <person name="Inoue T."/>
            <person name="Kihara K."/>
            <person name="Lo N."/>
            <person name="Yamada A."/>
            <person name="Ohkuma M."/>
            <person name="Hongoh Y."/>
        </authorList>
    </citation>
    <scope>NUCLEOTIDE SEQUENCE [LARGE SCALE GENOMIC DNA]</scope>
    <source>
        <strain evidence="15">NkOx7-01</strain>
    </source>
</reference>
<comment type="cofactor">
    <cofactor evidence="12">
        <name>Mg(2+)</name>
        <dbReference type="ChEBI" id="CHEBI:18420"/>
    </cofactor>
    <cofactor evidence="12">
        <name>Mn(2+)</name>
        <dbReference type="ChEBI" id="CHEBI:29035"/>
    </cofactor>
    <text evidence="12">Binds 2 magnesium or manganese ions per subunit.</text>
</comment>
<keyword evidence="5 13" id="KW-0547">Nucleotide-binding</keyword>
<evidence type="ECO:0000256" key="8">
    <source>
        <dbReference type="ARBA" id="ARBA00022984"/>
    </source>
</evidence>
<dbReference type="PROSITE" id="PS50975">
    <property type="entry name" value="ATP_GRASP"/>
    <property type="match status" value="1"/>
</dbReference>
<dbReference type="NCBIfam" id="NF002378">
    <property type="entry name" value="PRK01372.1"/>
    <property type="match status" value="1"/>
</dbReference>
<dbReference type="SUPFAM" id="SSF56059">
    <property type="entry name" value="Glutathione synthetase ATP-binding domain-like"/>
    <property type="match status" value="1"/>
</dbReference>
<dbReference type="GO" id="GO:0008360">
    <property type="term" value="P:regulation of cell shape"/>
    <property type="evidence" value="ECO:0007669"/>
    <property type="project" value="UniProtKB-KW"/>
</dbReference>
<evidence type="ECO:0000256" key="10">
    <source>
        <dbReference type="HAMAP-Rule" id="MF_00047"/>
    </source>
</evidence>
<dbReference type="PROSITE" id="PS00844">
    <property type="entry name" value="DALA_DALA_LIGASE_2"/>
    <property type="match status" value="1"/>
</dbReference>
<accession>A0A388T8G3</accession>
<dbReference type="EMBL" id="BGZN01000003">
    <property type="protein sequence ID" value="GBR72916.1"/>
    <property type="molecule type" value="Genomic_DNA"/>
</dbReference>
<dbReference type="Pfam" id="PF01820">
    <property type="entry name" value="Dala_Dala_lig_N"/>
    <property type="match status" value="1"/>
</dbReference>
<organism evidence="15 16">
    <name type="scientific">Termititenax aidoneus</name>
    <dbReference type="NCBI Taxonomy" id="2218524"/>
    <lineage>
        <taxon>Bacteria</taxon>
        <taxon>Bacillati</taxon>
        <taxon>Candidatus Margulisiibacteriota</taxon>
        <taxon>Candidatus Termititenacia</taxon>
        <taxon>Candidatus Termititenacales</taxon>
        <taxon>Candidatus Termititenacaceae</taxon>
        <taxon>Candidatus Termititenax</taxon>
    </lineage>
</organism>
<comment type="similarity">
    <text evidence="2 10">Belongs to the D-alanine--D-alanine ligase family.</text>
</comment>
<dbReference type="Pfam" id="PF07478">
    <property type="entry name" value="Dala_Dala_lig_C"/>
    <property type="match status" value="1"/>
</dbReference>
<protein>
    <recommendedName>
        <fullName evidence="10">D-alanine--D-alanine ligase</fullName>
        <ecNumber evidence="10">6.3.2.4</ecNumber>
    </recommendedName>
    <alternativeName>
        <fullName evidence="10">D-Ala-D-Ala ligase</fullName>
    </alternativeName>
    <alternativeName>
        <fullName evidence="10">D-alanylalanine synthetase</fullName>
    </alternativeName>
</protein>